<dbReference type="SUPFAM" id="SSF50129">
    <property type="entry name" value="GroES-like"/>
    <property type="match status" value="1"/>
</dbReference>
<dbReference type="InterPro" id="IPR011032">
    <property type="entry name" value="GroES-like_sf"/>
</dbReference>
<dbReference type="RefSeq" id="WP_200807066.1">
    <property type="nucleotide sequence ID" value="NZ_FUYB01000006.1"/>
</dbReference>
<dbReference type="InterPro" id="IPR013149">
    <property type="entry name" value="ADH-like_C"/>
</dbReference>
<comment type="similarity">
    <text evidence="1">Belongs to the zinc-containing alcohol dehydrogenase family. Quinone oxidoreductase subfamily.</text>
</comment>
<dbReference type="CDD" id="cd05286">
    <property type="entry name" value="QOR2"/>
    <property type="match status" value="1"/>
</dbReference>
<accession>A0A1T4WJQ4</accession>
<dbReference type="InterPro" id="IPR036291">
    <property type="entry name" value="NAD(P)-bd_dom_sf"/>
</dbReference>
<dbReference type="GO" id="GO:0035925">
    <property type="term" value="F:mRNA 3'-UTR AU-rich region binding"/>
    <property type="evidence" value="ECO:0007669"/>
    <property type="project" value="TreeGrafter"/>
</dbReference>
<dbReference type="STRING" id="92487.SAMN02745130_01738"/>
<gene>
    <name evidence="7" type="ORF">SAMN02745130_01738</name>
</gene>
<evidence type="ECO:0000256" key="4">
    <source>
        <dbReference type="ARBA" id="ARBA00038919"/>
    </source>
</evidence>
<dbReference type="GO" id="GO:0008270">
    <property type="term" value="F:zinc ion binding"/>
    <property type="evidence" value="ECO:0007669"/>
    <property type="project" value="InterPro"/>
</dbReference>
<protein>
    <recommendedName>
        <fullName evidence="4">NADPH:quinone reductase</fullName>
        <ecNumber evidence="4">1.6.5.5</ecNumber>
    </recommendedName>
</protein>
<dbReference type="EC" id="1.6.5.5" evidence="4"/>
<dbReference type="PANTHER" id="PTHR48106:SF13">
    <property type="entry name" value="QUINONE OXIDOREDUCTASE-RELATED"/>
    <property type="match status" value="1"/>
</dbReference>
<dbReference type="EMBL" id="FUYB01000006">
    <property type="protein sequence ID" value="SKA77138.1"/>
    <property type="molecule type" value="Genomic_DNA"/>
</dbReference>
<feature type="domain" description="Enoyl reductase (ER)" evidence="6">
    <location>
        <begin position="13"/>
        <end position="324"/>
    </location>
</feature>
<dbReference type="InterPro" id="IPR047618">
    <property type="entry name" value="QOR-like"/>
</dbReference>
<organism evidence="7 8">
    <name type="scientific">Thiothrix eikelboomii</name>
    <dbReference type="NCBI Taxonomy" id="92487"/>
    <lineage>
        <taxon>Bacteria</taxon>
        <taxon>Pseudomonadati</taxon>
        <taxon>Pseudomonadota</taxon>
        <taxon>Gammaproteobacteria</taxon>
        <taxon>Thiotrichales</taxon>
        <taxon>Thiotrichaceae</taxon>
        <taxon>Thiothrix</taxon>
    </lineage>
</organism>
<dbReference type="PANTHER" id="PTHR48106">
    <property type="entry name" value="QUINONE OXIDOREDUCTASE PIG3-RELATED"/>
    <property type="match status" value="1"/>
</dbReference>
<reference evidence="7 8" key="1">
    <citation type="submission" date="2017-02" db="EMBL/GenBank/DDBJ databases">
        <authorList>
            <person name="Peterson S.W."/>
        </authorList>
    </citation>
    <scope>NUCLEOTIDE SEQUENCE [LARGE SCALE GENOMIC DNA]</scope>
    <source>
        <strain evidence="7 8">ATCC 49788</strain>
    </source>
</reference>
<keyword evidence="2" id="KW-0521">NADP</keyword>
<dbReference type="FunFam" id="3.40.50.720:FF:000053">
    <property type="entry name" value="Quinone oxidoreductase 1"/>
    <property type="match status" value="1"/>
</dbReference>
<comment type="catalytic activity">
    <reaction evidence="5">
        <text>2 a quinone + NADPH + H(+) = 2 a 1,4-benzosemiquinone + NADP(+)</text>
        <dbReference type="Rhea" id="RHEA:14269"/>
        <dbReference type="ChEBI" id="CHEBI:15378"/>
        <dbReference type="ChEBI" id="CHEBI:57783"/>
        <dbReference type="ChEBI" id="CHEBI:58349"/>
        <dbReference type="ChEBI" id="CHEBI:132124"/>
        <dbReference type="ChEBI" id="CHEBI:134225"/>
        <dbReference type="EC" id="1.6.5.5"/>
    </reaction>
</comment>
<dbReference type="PROSITE" id="PS01162">
    <property type="entry name" value="QOR_ZETA_CRYSTAL"/>
    <property type="match status" value="1"/>
</dbReference>
<dbReference type="Gene3D" id="3.40.50.720">
    <property type="entry name" value="NAD(P)-binding Rossmann-like Domain"/>
    <property type="match status" value="1"/>
</dbReference>
<evidence type="ECO:0000256" key="3">
    <source>
        <dbReference type="ARBA" id="ARBA00023002"/>
    </source>
</evidence>
<dbReference type="Pfam" id="PF08240">
    <property type="entry name" value="ADH_N"/>
    <property type="match status" value="1"/>
</dbReference>
<evidence type="ECO:0000256" key="5">
    <source>
        <dbReference type="ARBA" id="ARBA00048980"/>
    </source>
</evidence>
<dbReference type="InterPro" id="IPR020843">
    <property type="entry name" value="ER"/>
</dbReference>
<keyword evidence="3" id="KW-0560">Oxidoreductase</keyword>
<dbReference type="AlphaFoldDB" id="A0A1T4WJQ4"/>
<name>A0A1T4WJQ4_9GAMM</name>
<dbReference type="SMART" id="SM00829">
    <property type="entry name" value="PKS_ER"/>
    <property type="match status" value="1"/>
</dbReference>
<dbReference type="GO" id="GO:0005829">
    <property type="term" value="C:cytosol"/>
    <property type="evidence" value="ECO:0007669"/>
    <property type="project" value="TreeGrafter"/>
</dbReference>
<evidence type="ECO:0000313" key="8">
    <source>
        <dbReference type="Proteomes" id="UP000190460"/>
    </source>
</evidence>
<dbReference type="Gene3D" id="3.90.180.10">
    <property type="entry name" value="Medium-chain alcohol dehydrogenases, catalytic domain"/>
    <property type="match status" value="1"/>
</dbReference>
<proteinExistence type="inferred from homology"/>
<dbReference type="GO" id="GO:0003960">
    <property type="term" value="F:quinone reductase (NADPH) activity"/>
    <property type="evidence" value="ECO:0007669"/>
    <property type="project" value="UniProtKB-EC"/>
</dbReference>
<dbReference type="GO" id="GO:0070402">
    <property type="term" value="F:NADPH binding"/>
    <property type="evidence" value="ECO:0007669"/>
    <property type="project" value="TreeGrafter"/>
</dbReference>
<dbReference type="Pfam" id="PF00107">
    <property type="entry name" value="ADH_zinc_N"/>
    <property type="match status" value="1"/>
</dbReference>
<dbReference type="Proteomes" id="UP000190460">
    <property type="component" value="Unassembled WGS sequence"/>
</dbReference>
<dbReference type="InterPro" id="IPR002364">
    <property type="entry name" value="Quin_OxRdtase/zeta-crystal_CS"/>
</dbReference>
<keyword evidence="8" id="KW-1185">Reference proteome</keyword>
<dbReference type="NCBIfam" id="NF008024">
    <property type="entry name" value="PRK10754.1"/>
    <property type="match status" value="1"/>
</dbReference>
<evidence type="ECO:0000313" key="7">
    <source>
        <dbReference type="EMBL" id="SKA77138.1"/>
    </source>
</evidence>
<evidence type="ECO:0000256" key="1">
    <source>
        <dbReference type="ARBA" id="ARBA00010371"/>
    </source>
</evidence>
<dbReference type="InterPro" id="IPR013154">
    <property type="entry name" value="ADH-like_N"/>
</dbReference>
<evidence type="ECO:0000256" key="2">
    <source>
        <dbReference type="ARBA" id="ARBA00022857"/>
    </source>
</evidence>
<evidence type="ECO:0000259" key="6">
    <source>
        <dbReference type="SMART" id="SM00829"/>
    </source>
</evidence>
<sequence>MSMATVVKITSPGGSELMQIVQEAVSAPVAGQVQILQTAIGLNYIDIYHRNGLYPLPMPNGLGLEAAGVVQAVGEGVEHLQVGDRVAYGTGPIGAYTSLRNMPANRVCKLPDAISDETAAAMMLKGMTVRYLLRETYTVQAGETILFHAAAGGVGLMACQWAKALGVTVIGTVGSEEKAAIAREHGCDYTINYNTEDVAKRVREITEGRGVPVVYDGVGRATLMGSLDSLQPRGLLVSYGNASGPITHFDLGLLSAKGSLYLTRPTLMTYTATDEAMQENASDLFAMVESGQLQIPIHQRYPLSEVQQAHRDLEGRKTTGTTLLIP</sequence>
<dbReference type="SUPFAM" id="SSF51735">
    <property type="entry name" value="NAD(P)-binding Rossmann-fold domains"/>
    <property type="match status" value="1"/>
</dbReference>